<proteinExistence type="predicted"/>
<dbReference type="RefSeq" id="WP_015590022.1">
    <property type="nucleotide sequence ID" value="NC_021169.1"/>
</dbReference>
<evidence type="ECO:0000313" key="2">
    <source>
        <dbReference type="Proteomes" id="UP000013307"/>
    </source>
</evidence>
<dbReference type="AlphaFoldDB" id="N0BBN9"/>
<keyword evidence="2" id="KW-1185">Reference proteome</keyword>
<gene>
    <name evidence="1" type="ORF">Asulf_00396</name>
</gene>
<dbReference type="KEGG" id="ast:Asulf_00396"/>
<protein>
    <submittedName>
        <fullName evidence="1">Uncharacterized protein</fullName>
    </submittedName>
</protein>
<name>N0BBN9_9EURY</name>
<accession>N0BBN9</accession>
<reference evidence="1 2" key="1">
    <citation type="journal article" date="2013" name="Genome Announc.">
        <title>Complete Genome Sequence of the Thermophilic and Facultatively Chemolithoautotrophic Sulfate Reducer Archaeoglobus sulfaticallidus Strain PM70-1T.</title>
        <authorList>
            <person name="Stokke R."/>
            <person name="Hocking W.P."/>
            <person name="Steinsbu B.O."/>
            <person name="Steen I.H."/>
        </authorList>
    </citation>
    <scope>NUCLEOTIDE SEQUENCE [LARGE SCALE GENOMIC DNA]</scope>
    <source>
        <strain evidence="1">PM70-1</strain>
    </source>
</reference>
<dbReference type="HOGENOM" id="CLU_2911292_0_0_2"/>
<sequence>MLVNINNKVTSLIKSLVDWEALADFMEPLDTVNIFEPINEPTLEHLERMYLRDPNGIYNPV</sequence>
<dbReference type="STRING" id="387631.Asulf_00396"/>
<organism evidence="1 2">
    <name type="scientific">Archaeoglobus sulfaticallidus PM70-1</name>
    <dbReference type="NCBI Taxonomy" id="387631"/>
    <lineage>
        <taxon>Archaea</taxon>
        <taxon>Methanobacteriati</taxon>
        <taxon>Methanobacteriota</taxon>
        <taxon>Archaeoglobi</taxon>
        <taxon>Archaeoglobales</taxon>
        <taxon>Archaeoglobaceae</taxon>
        <taxon>Archaeoglobus</taxon>
    </lineage>
</organism>
<dbReference type="Proteomes" id="UP000013307">
    <property type="component" value="Chromosome"/>
</dbReference>
<dbReference type="GeneID" id="15392042"/>
<dbReference type="EMBL" id="CP005290">
    <property type="protein sequence ID" value="AGK60423.1"/>
    <property type="molecule type" value="Genomic_DNA"/>
</dbReference>
<evidence type="ECO:0000313" key="1">
    <source>
        <dbReference type="EMBL" id="AGK60423.1"/>
    </source>
</evidence>